<sequence>MLEINNLHVKLEEEDKVILKGVNLSIEAGSVHAIMGPNGSGKSTLSYVLSGKGGYEVTDGSAKLEGVELLDLDPEERAAAGLFLAFQYPVEIPGVGNMTFLRTAVNAQRKARGEEELSAGDFLKIVREKAKALQINAEMMKRPVNVGFSGGEKKRNEILQMAMLEPKMCILDETDSGLDVDAMKLVSEGVNALRDAGRSFLVITHYQRLLDHIKPDFVHIMADGRIIKTGGPELALEVEKNGYADILTEVA</sequence>
<dbReference type="NCBIfam" id="TIGR01978">
    <property type="entry name" value="sufC"/>
    <property type="match status" value="1"/>
</dbReference>
<keyword evidence="6" id="KW-1185">Reference proteome</keyword>
<dbReference type="InterPro" id="IPR010230">
    <property type="entry name" value="FeS-cluster_ATPase_SufC"/>
</dbReference>
<evidence type="ECO:0000256" key="2">
    <source>
        <dbReference type="ARBA" id="ARBA00022741"/>
    </source>
</evidence>
<dbReference type="SUPFAM" id="SSF52540">
    <property type="entry name" value="P-loop containing nucleoside triphosphate hydrolases"/>
    <property type="match status" value="1"/>
</dbReference>
<dbReference type="CDD" id="cd03217">
    <property type="entry name" value="ABC_FeS_Assembly"/>
    <property type="match status" value="1"/>
</dbReference>
<dbReference type="GO" id="GO:0016887">
    <property type="term" value="F:ATP hydrolysis activity"/>
    <property type="evidence" value="ECO:0007669"/>
    <property type="project" value="InterPro"/>
</dbReference>
<dbReference type="OrthoDB" id="9806149at2"/>
<proteinExistence type="inferred from homology"/>
<keyword evidence="2" id="KW-0547">Nucleotide-binding</keyword>
<evidence type="ECO:0000256" key="1">
    <source>
        <dbReference type="ARBA" id="ARBA00006216"/>
    </source>
</evidence>
<dbReference type="InterPro" id="IPR017871">
    <property type="entry name" value="ABC_transporter-like_CS"/>
</dbReference>
<evidence type="ECO:0000313" key="5">
    <source>
        <dbReference type="EMBL" id="QCO56920.1"/>
    </source>
</evidence>
<dbReference type="KEGG" id="pseb:EOK75_14055"/>
<dbReference type="InterPro" id="IPR003439">
    <property type="entry name" value="ABC_transporter-like_ATP-bd"/>
</dbReference>
<dbReference type="PANTHER" id="PTHR43204:SF1">
    <property type="entry name" value="ABC TRANSPORTER I FAMILY MEMBER 6, CHLOROPLASTIC"/>
    <property type="match status" value="1"/>
</dbReference>
<dbReference type="PANTHER" id="PTHR43204">
    <property type="entry name" value="ABC TRANSPORTER I FAMILY MEMBER 6, CHLOROPLASTIC"/>
    <property type="match status" value="1"/>
</dbReference>
<evidence type="ECO:0000256" key="3">
    <source>
        <dbReference type="ARBA" id="ARBA00022840"/>
    </source>
</evidence>
<evidence type="ECO:0000313" key="6">
    <source>
        <dbReference type="Proteomes" id="UP000298631"/>
    </source>
</evidence>
<feature type="domain" description="ABC transporter" evidence="4">
    <location>
        <begin position="2"/>
        <end position="248"/>
    </location>
</feature>
<dbReference type="InterPro" id="IPR003593">
    <property type="entry name" value="AAA+_ATPase"/>
</dbReference>
<keyword evidence="5" id="KW-0614">Plasmid</keyword>
<comment type="similarity">
    <text evidence="1">Belongs to the ABC transporter superfamily. Ycf16 family.</text>
</comment>
<dbReference type="RefSeq" id="WP_137194730.1">
    <property type="nucleotide sequence ID" value="NZ_CP039965.1"/>
</dbReference>
<dbReference type="Gene3D" id="3.40.50.300">
    <property type="entry name" value="P-loop containing nucleotide triphosphate hydrolases"/>
    <property type="match status" value="1"/>
</dbReference>
<dbReference type="AlphaFoldDB" id="A0A4P8EIF2"/>
<gene>
    <name evidence="5" type="primary">sufC</name>
    <name evidence="5" type="ORF">EOK75_14055</name>
</gene>
<dbReference type="InterPro" id="IPR027417">
    <property type="entry name" value="P-loop_NTPase"/>
</dbReference>
<keyword evidence="3" id="KW-0067">ATP-binding</keyword>
<geneLocation type="plasmid" evidence="5 6">
    <name>unnamed1</name>
</geneLocation>
<name>A0A4P8EIF2_9RHOB</name>
<organism evidence="5 6">
    <name type="scientific">Pseudorhodobacter turbinis</name>
    <dbReference type="NCBI Taxonomy" id="2500533"/>
    <lineage>
        <taxon>Bacteria</taxon>
        <taxon>Pseudomonadati</taxon>
        <taxon>Pseudomonadota</taxon>
        <taxon>Alphaproteobacteria</taxon>
        <taxon>Rhodobacterales</taxon>
        <taxon>Paracoccaceae</taxon>
        <taxon>Pseudorhodobacter</taxon>
    </lineage>
</organism>
<dbReference type="Proteomes" id="UP000298631">
    <property type="component" value="Plasmid unnamed1"/>
</dbReference>
<accession>A0A4P8EIF2</accession>
<dbReference type="EMBL" id="CP039965">
    <property type="protein sequence ID" value="QCO56920.1"/>
    <property type="molecule type" value="Genomic_DNA"/>
</dbReference>
<dbReference type="Pfam" id="PF00005">
    <property type="entry name" value="ABC_tran"/>
    <property type="match status" value="1"/>
</dbReference>
<dbReference type="PROSITE" id="PS50893">
    <property type="entry name" value="ABC_TRANSPORTER_2"/>
    <property type="match status" value="1"/>
</dbReference>
<dbReference type="PROSITE" id="PS00211">
    <property type="entry name" value="ABC_TRANSPORTER_1"/>
    <property type="match status" value="1"/>
</dbReference>
<evidence type="ECO:0000259" key="4">
    <source>
        <dbReference type="PROSITE" id="PS50893"/>
    </source>
</evidence>
<protein>
    <submittedName>
        <fullName evidence="5">Fe-S cluster assembly ATPase SufC</fullName>
    </submittedName>
</protein>
<dbReference type="SMART" id="SM00382">
    <property type="entry name" value="AAA"/>
    <property type="match status" value="1"/>
</dbReference>
<reference evidence="5 6" key="1">
    <citation type="submission" date="2019-05" db="EMBL/GenBank/DDBJ databases">
        <title>Pseudorhodobacter turbinis sp. nov., isolated from the gut of the Korean turban shell.</title>
        <authorList>
            <person name="Jeong Y.-S."/>
            <person name="Kang W.-R."/>
            <person name="Bae J.-W."/>
        </authorList>
    </citation>
    <scope>NUCLEOTIDE SEQUENCE [LARGE SCALE GENOMIC DNA]</scope>
    <source>
        <strain evidence="5 6">S12M18</strain>
        <plasmid evidence="5 6">unnamed1</plasmid>
    </source>
</reference>
<dbReference type="GO" id="GO:0005524">
    <property type="term" value="F:ATP binding"/>
    <property type="evidence" value="ECO:0007669"/>
    <property type="project" value="UniProtKB-KW"/>
</dbReference>